<keyword evidence="1" id="KW-0812">Transmembrane</keyword>
<dbReference type="Pfam" id="PF17428">
    <property type="entry name" value="DUF5412"/>
    <property type="match status" value="1"/>
</dbReference>
<organism evidence="2 3">
    <name type="scientific">Rossellomorea oryzaecorticis</name>
    <dbReference type="NCBI Taxonomy" id="1396505"/>
    <lineage>
        <taxon>Bacteria</taxon>
        <taxon>Bacillati</taxon>
        <taxon>Bacillota</taxon>
        <taxon>Bacilli</taxon>
        <taxon>Bacillales</taxon>
        <taxon>Bacillaceae</taxon>
        <taxon>Rossellomorea</taxon>
    </lineage>
</organism>
<evidence type="ECO:0000313" key="3">
    <source>
        <dbReference type="Proteomes" id="UP001628668"/>
    </source>
</evidence>
<comment type="caution">
    <text evidence="2">The sequence shown here is derived from an EMBL/GenBank/DDBJ whole genome shotgun (WGS) entry which is preliminary data.</text>
</comment>
<dbReference type="EMBL" id="JBJOSA010000015">
    <property type="protein sequence ID" value="MFL8938287.1"/>
    <property type="molecule type" value="Genomic_DNA"/>
</dbReference>
<feature type="transmembrane region" description="Helical" evidence="1">
    <location>
        <begin position="20"/>
        <end position="42"/>
    </location>
</feature>
<keyword evidence="3" id="KW-1185">Reference proteome</keyword>
<dbReference type="RefSeq" id="WP_411160111.1">
    <property type="nucleotide sequence ID" value="NZ_JBJOSA010000015.1"/>
</dbReference>
<gene>
    <name evidence="2" type="ORF">ACKA06_15965</name>
</gene>
<proteinExistence type="predicted"/>
<dbReference type="Proteomes" id="UP001628668">
    <property type="component" value="Unassembled WGS sequence"/>
</dbReference>
<keyword evidence="1" id="KW-0472">Membrane</keyword>
<evidence type="ECO:0000256" key="1">
    <source>
        <dbReference type="SAM" id="Phobius"/>
    </source>
</evidence>
<evidence type="ECO:0000313" key="2">
    <source>
        <dbReference type="EMBL" id="MFL8938287.1"/>
    </source>
</evidence>
<reference evidence="2 3" key="1">
    <citation type="submission" date="2024-12" db="EMBL/GenBank/DDBJ databases">
        <authorList>
            <person name="Li X."/>
            <person name="Zhang D."/>
        </authorList>
    </citation>
    <scope>NUCLEOTIDE SEQUENCE [LARGE SCALE GENOMIC DNA]</scope>
    <source>
        <strain evidence="2 3">JCM19602</strain>
    </source>
</reference>
<name>A0ABW8VSC1_9BACI</name>
<protein>
    <submittedName>
        <fullName evidence="2">DUF5412 domain-containing protein</fullName>
    </submittedName>
</protein>
<sequence length="135" mass="15548">MMDSDAAFRSEKRRVFKEVLIIFLIVGLITAGIIGYGVYWLFYDMGRLPEGDFLTEETSPDGTYTVRTYVANGGATVSYAVRGELVFNENEHKVKTIYWSYREEDANITWKDDDTVVINGHMLDVPGDRYDFRHD</sequence>
<dbReference type="InterPro" id="IPR035406">
    <property type="entry name" value="DUF5412"/>
</dbReference>
<accession>A0ABW8VSC1</accession>
<keyword evidence="1" id="KW-1133">Transmembrane helix</keyword>